<dbReference type="VEuPathDB" id="FungiDB:SDRG_06130"/>
<dbReference type="SUPFAM" id="SSF52833">
    <property type="entry name" value="Thioredoxin-like"/>
    <property type="match status" value="1"/>
</dbReference>
<sequence length="489" mass="54960">MLMLHVGWLLAALAAPVAGFWGNAEPLFTDSFNIEPLTQDTFDKTVLDDASGNVWLIDFYAPWCPHCRHFAPHYEAVADHYAPSPSIHFGAVDCTVHGDICSRYEILGYPALRAFHLEPKAVSMPFSPRPKSFETVVKWIESAMAEKNRTTGVELPDFSAFKLDGPKKNMRQHKADDATKVATVDARADRLRDAGHALLFALETSFFMGTDVLDGARYAAARAWLRLLRSLFPLEANKTQLGELLYRFESQSSWSSDEWRLLVALWKSDVHGKTYPKDLFSRKSFAVCENFTCGIWLLFHELTVAEIPATSTLTPLEVALEIRSFVEHFFGCELCRLHFLKANPTPKLEMLLGHSHNATSALVLWMYHMHNTVNVRVEHDVWPSKAECKRCYSTDEATTDKALLAEPAILKYMQQAYRFPASDADVDRPVVDSEVAMAADGTALKGASTWEAYTPSTPIEFAPFLLLGFVVYLAYCRKHARSHEAAKES</sequence>
<evidence type="ECO:0000256" key="3">
    <source>
        <dbReference type="ARBA" id="ARBA00022729"/>
    </source>
</evidence>
<dbReference type="GO" id="GO:0003756">
    <property type="term" value="F:protein disulfide isomerase activity"/>
    <property type="evidence" value="ECO:0007669"/>
    <property type="project" value="TreeGrafter"/>
</dbReference>
<evidence type="ECO:0000256" key="4">
    <source>
        <dbReference type="ARBA" id="ARBA00022827"/>
    </source>
</evidence>
<evidence type="ECO:0000259" key="11">
    <source>
        <dbReference type="PROSITE" id="PS51352"/>
    </source>
</evidence>
<evidence type="ECO:0000256" key="9">
    <source>
        <dbReference type="SAM" id="SignalP"/>
    </source>
</evidence>
<organism evidence="12 13">
    <name type="scientific">Saprolegnia diclina (strain VS20)</name>
    <dbReference type="NCBI Taxonomy" id="1156394"/>
    <lineage>
        <taxon>Eukaryota</taxon>
        <taxon>Sar</taxon>
        <taxon>Stramenopiles</taxon>
        <taxon>Oomycota</taxon>
        <taxon>Saprolegniomycetes</taxon>
        <taxon>Saprolegniales</taxon>
        <taxon>Saprolegniaceae</taxon>
        <taxon>Saprolegnia</taxon>
    </lineage>
</organism>
<protein>
    <recommendedName>
        <fullName evidence="8">Sulfhydryl oxidase</fullName>
        <ecNumber evidence="8">1.8.3.2</ecNumber>
    </recommendedName>
</protein>
<comment type="catalytic activity">
    <reaction evidence="8">
        <text>2 R'C(R)SH + O2 = R'C(R)S-S(R)CR' + H2O2</text>
        <dbReference type="Rhea" id="RHEA:17357"/>
        <dbReference type="ChEBI" id="CHEBI:15379"/>
        <dbReference type="ChEBI" id="CHEBI:16240"/>
        <dbReference type="ChEBI" id="CHEBI:16520"/>
        <dbReference type="ChEBI" id="CHEBI:17412"/>
        <dbReference type="EC" id="1.8.3.2"/>
    </reaction>
</comment>
<evidence type="ECO:0000313" key="13">
    <source>
        <dbReference type="Proteomes" id="UP000030762"/>
    </source>
</evidence>
<comment type="cofactor">
    <cofactor evidence="1 8">
        <name>FAD</name>
        <dbReference type="ChEBI" id="CHEBI:57692"/>
    </cofactor>
</comment>
<keyword evidence="13" id="KW-1185">Reference proteome</keyword>
<dbReference type="GO" id="GO:0000139">
    <property type="term" value="C:Golgi membrane"/>
    <property type="evidence" value="ECO:0007669"/>
    <property type="project" value="TreeGrafter"/>
</dbReference>
<evidence type="ECO:0000256" key="2">
    <source>
        <dbReference type="ARBA" id="ARBA00022630"/>
    </source>
</evidence>
<feature type="domain" description="ERV/ALR sulfhydryl oxidase" evidence="10">
    <location>
        <begin position="283"/>
        <end position="392"/>
    </location>
</feature>
<dbReference type="PANTHER" id="PTHR22897">
    <property type="entry name" value="QUIESCIN Q6-RELATED SULFHYDRYL OXIDASE"/>
    <property type="match status" value="1"/>
</dbReference>
<dbReference type="OrthoDB" id="59470at2759"/>
<keyword evidence="2 8" id="KW-0285">Flavoprotein</keyword>
<evidence type="ECO:0000259" key="10">
    <source>
        <dbReference type="PROSITE" id="PS51324"/>
    </source>
</evidence>
<keyword evidence="6" id="KW-1015">Disulfide bond</keyword>
<evidence type="ECO:0000256" key="5">
    <source>
        <dbReference type="ARBA" id="ARBA00023002"/>
    </source>
</evidence>
<proteinExistence type="predicted"/>
<dbReference type="OMA" id="WRYRGFP"/>
<evidence type="ECO:0000256" key="8">
    <source>
        <dbReference type="RuleBase" id="RU371123"/>
    </source>
</evidence>
<dbReference type="EC" id="1.8.3.2" evidence="8"/>
<dbReference type="Gene3D" id="3.40.30.10">
    <property type="entry name" value="Glutaredoxin"/>
    <property type="match status" value="1"/>
</dbReference>
<dbReference type="RefSeq" id="XP_008610117.1">
    <property type="nucleotide sequence ID" value="XM_008611895.1"/>
</dbReference>
<dbReference type="GO" id="GO:0005615">
    <property type="term" value="C:extracellular space"/>
    <property type="evidence" value="ECO:0007669"/>
    <property type="project" value="TreeGrafter"/>
</dbReference>
<dbReference type="AlphaFoldDB" id="T0QPM4"/>
<dbReference type="CDD" id="cd02961">
    <property type="entry name" value="PDI_a_family"/>
    <property type="match status" value="1"/>
</dbReference>
<keyword evidence="7" id="KW-0325">Glycoprotein</keyword>
<feature type="signal peptide" evidence="9">
    <location>
        <begin position="1"/>
        <end position="19"/>
    </location>
</feature>
<dbReference type="PROSITE" id="PS00194">
    <property type="entry name" value="THIOREDOXIN_1"/>
    <property type="match status" value="1"/>
</dbReference>
<dbReference type="Gene3D" id="1.20.120.310">
    <property type="entry name" value="ERV/ALR sulfhydryl oxidase domain"/>
    <property type="match status" value="1"/>
</dbReference>
<dbReference type="InterPro" id="IPR036774">
    <property type="entry name" value="ERV/ALR_sulphydryl_oxid_sf"/>
</dbReference>
<dbReference type="PROSITE" id="PS51352">
    <property type="entry name" value="THIOREDOXIN_2"/>
    <property type="match status" value="1"/>
</dbReference>
<dbReference type="GO" id="GO:0006457">
    <property type="term" value="P:protein folding"/>
    <property type="evidence" value="ECO:0007669"/>
    <property type="project" value="TreeGrafter"/>
</dbReference>
<dbReference type="GO" id="GO:0016971">
    <property type="term" value="F:flavin-dependent sulfhydryl oxidase activity"/>
    <property type="evidence" value="ECO:0007669"/>
    <property type="project" value="InterPro"/>
</dbReference>
<dbReference type="Proteomes" id="UP000030762">
    <property type="component" value="Unassembled WGS sequence"/>
</dbReference>
<keyword evidence="5 8" id="KW-0560">Oxidoreductase</keyword>
<dbReference type="GeneID" id="19946857"/>
<feature type="domain" description="Thioredoxin" evidence="11">
    <location>
        <begin position="4"/>
        <end position="145"/>
    </location>
</feature>
<dbReference type="InterPro" id="IPR017905">
    <property type="entry name" value="ERV/ALR_sulphydryl_oxidase"/>
</dbReference>
<dbReference type="Pfam" id="PF04777">
    <property type="entry name" value="Evr1_Alr"/>
    <property type="match status" value="1"/>
</dbReference>
<keyword evidence="3 9" id="KW-0732">Signal</keyword>
<dbReference type="InParanoid" id="T0QPM4"/>
<dbReference type="Pfam" id="PF00085">
    <property type="entry name" value="Thioredoxin"/>
    <property type="match status" value="1"/>
</dbReference>
<keyword evidence="4 8" id="KW-0274">FAD</keyword>
<feature type="chain" id="PRO_5004570439" description="Sulfhydryl oxidase" evidence="9">
    <location>
        <begin position="20"/>
        <end position="489"/>
    </location>
</feature>
<reference evidence="12 13" key="1">
    <citation type="submission" date="2012-04" db="EMBL/GenBank/DDBJ databases">
        <title>The Genome Sequence of Saprolegnia declina VS20.</title>
        <authorList>
            <consortium name="The Broad Institute Genome Sequencing Platform"/>
            <person name="Russ C."/>
            <person name="Nusbaum C."/>
            <person name="Tyler B."/>
            <person name="van West P."/>
            <person name="Dieguez-Uribeondo J."/>
            <person name="de Bruijn I."/>
            <person name="Tripathy S."/>
            <person name="Jiang R."/>
            <person name="Young S.K."/>
            <person name="Zeng Q."/>
            <person name="Gargeya S."/>
            <person name="Fitzgerald M."/>
            <person name="Haas B."/>
            <person name="Abouelleil A."/>
            <person name="Alvarado L."/>
            <person name="Arachchi H.M."/>
            <person name="Berlin A."/>
            <person name="Chapman S.B."/>
            <person name="Goldberg J."/>
            <person name="Griggs A."/>
            <person name="Gujja S."/>
            <person name="Hansen M."/>
            <person name="Howarth C."/>
            <person name="Imamovic A."/>
            <person name="Larimer J."/>
            <person name="McCowen C."/>
            <person name="Montmayeur A."/>
            <person name="Murphy C."/>
            <person name="Neiman D."/>
            <person name="Pearson M."/>
            <person name="Priest M."/>
            <person name="Roberts A."/>
            <person name="Saif S."/>
            <person name="Shea T."/>
            <person name="Sisk P."/>
            <person name="Sykes S."/>
            <person name="Wortman J."/>
            <person name="Nusbaum C."/>
            <person name="Birren B."/>
        </authorList>
    </citation>
    <scope>NUCLEOTIDE SEQUENCE [LARGE SCALE GENOMIC DNA]</scope>
    <source>
        <strain evidence="12 13">VS20</strain>
    </source>
</reference>
<dbReference type="PROSITE" id="PS51324">
    <property type="entry name" value="ERV_ALR"/>
    <property type="match status" value="1"/>
</dbReference>
<name>T0QPM4_SAPDV</name>
<dbReference type="InterPro" id="IPR039798">
    <property type="entry name" value="Sulfhydryl_oxidase"/>
</dbReference>
<accession>T0QPM4</accession>
<dbReference type="InterPro" id="IPR013766">
    <property type="entry name" value="Thioredoxin_domain"/>
</dbReference>
<dbReference type="EMBL" id="JH767147">
    <property type="protein sequence ID" value="EQC36696.1"/>
    <property type="molecule type" value="Genomic_DNA"/>
</dbReference>
<evidence type="ECO:0000256" key="1">
    <source>
        <dbReference type="ARBA" id="ARBA00001974"/>
    </source>
</evidence>
<dbReference type="SUPFAM" id="SSF69000">
    <property type="entry name" value="FAD-dependent thiol oxidase"/>
    <property type="match status" value="1"/>
</dbReference>
<evidence type="ECO:0000256" key="6">
    <source>
        <dbReference type="ARBA" id="ARBA00023157"/>
    </source>
</evidence>
<dbReference type="eggNOG" id="KOG1731">
    <property type="taxonomic scope" value="Eukaryota"/>
</dbReference>
<dbReference type="InterPro" id="IPR036249">
    <property type="entry name" value="Thioredoxin-like_sf"/>
</dbReference>
<gene>
    <name evidence="12" type="ORF">SDRG_06130</name>
</gene>
<evidence type="ECO:0000313" key="12">
    <source>
        <dbReference type="EMBL" id="EQC36696.1"/>
    </source>
</evidence>
<dbReference type="InterPro" id="IPR017937">
    <property type="entry name" value="Thioredoxin_CS"/>
</dbReference>
<evidence type="ECO:0000256" key="7">
    <source>
        <dbReference type="ARBA" id="ARBA00023180"/>
    </source>
</evidence>
<dbReference type="PANTHER" id="PTHR22897:SF8">
    <property type="entry name" value="SULFHYDRYL OXIDASE"/>
    <property type="match status" value="1"/>
</dbReference>